<reference evidence="2 3" key="1">
    <citation type="submission" date="2023-07" db="EMBL/GenBank/DDBJ databases">
        <title>Sequencing the genomes of 1000 actinobacteria strains.</title>
        <authorList>
            <person name="Klenk H.-P."/>
        </authorList>
    </citation>
    <scope>NUCLEOTIDE SEQUENCE [LARGE SCALE GENOMIC DNA]</scope>
    <source>
        <strain evidence="2 3">DSM 44709</strain>
    </source>
</reference>
<dbReference type="EMBL" id="JAUSUZ010000001">
    <property type="protein sequence ID" value="MDQ0368859.1"/>
    <property type="molecule type" value="Genomic_DNA"/>
</dbReference>
<evidence type="ECO:0000313" key="3">
    <source>
        <dbReference type="Proteomes" id="UP001240236"/>
    </source>
</evidence>
<feature type="region of interest" description="Disordered" evidence="1">
    <location>
        <begin position="74"/>
        <end position="101"/>
    </location>
</feature>
<dbReference type="Proteomes" id="UP001240236">
    <property type="component" value="Unassembled WGS sequence"/>
</dbReference>
<sequence>MIAVSWQALFMRQLQLFTSAEVAMMHDRIKSRDYSAARDEFRRMDQQQCDRGRRRGHIDHLRRVRGCTYAEAAAAGDGVRRESPPGIPARPPSVRCPKASI</sequence>
<organism evidence="2 3">
    <name type="scientific">Catenuloplanes indicus</name>
    <dbReference type="NCBI Taxonomy" id="137267"/>
    <lineage>
        <taxon>Bacteria</taxon>
        <taxon>Bacillati</taxon>
        <taxon>Actinomycetota</taxon>
        <taxon>Actinomycetes</taxon>
        <taxon>Micromonosporales</taxon>
        <taxon>Micromonosporaceae</taxon>
        <taxon>Catenuloplanes</taxon>
    </lineage>
</organism>
<keyword evidence="3" id="KW-1185">Reference proteome</keyword>
<proteinExistence type="predicted"/>
<accession>A0AAE3W3I9</accession>
<name>A0AAE3W3I9_9ACTN</name>
<gene>
    <name evidence="2" type="ORF">J2S42_005528</name>
</gene>
<dbReference type="AlphaFoldDB" id="A0AAE3W3I9"/>
<comment type="caution">
    <text evidence="2">The sequence shown here is derived from an EMBL/GenBank/DDBJ whole genome shotgun (WGS) entry which is preliminary data.</text>
</comment>
<protein>
    <submittedName>
        <fullName evidence="2">Uncharacterized protein</fullName>
    </submittedName>
</protein>
<evidence type="ECO:0000256" key="1">
    <source>
        <dbReference type="SAM" id="MobiDB-lite"/>
    </source>
</evidence>
<evidence type="ECO:0000313" key="2">
    <source>
        <dbReference type="EMBL" id="MDQ0368859.1"/>
    </source>
</evidence>
<dbReference type="RefSeq" id="WP_307243668.1">
    <property type="nucleotide sequence ID" value="NZ_JAUSUZ010000001.1"/>
</dbReference>